<keyword evidence="5 10" id="KW-0808">Transferase</keyword>
<dbReference type="InterPro" id="IPR008300">
    <property type="entry name" value="PTAC"/>
</dbReference>
<gene>
    <name evidence="11" type="ORF">DW099_04960</name>
</gene>
<evidence type="ECO:0000256" key="7">
    <source>
        <dbReference type="ARBA" id="ARBA00022833"/>
    </source>
</evidence>
<comment type="function">
    <text evidence="10">Involved in 1,2-propanediol (1,2-PD) degradation by catalyzing the conversion of propanoyl-CoA to propanoyl-phosphate.</text>
</comment>
<comment type="catalytic activity">
    <reaction evidence="9 10">
        <text>propanoyl-CoA + phosphate = propanoyl phosphate + CoA</text>
        <dbReference type="Rhea" id="RHEA:28046"/>
        <dbReference type="ChEBI" id="CHEBI:43474"/>
        <dbReference type="ChEBI" id="CHEBI:57287"/>
        <dbReference type="ChEBI" id="CHEBI:57392"/>
        <dbReference type="ChEBI" id="CHEBI:58933"/>
        <dbReference type="EC" id="2.3.1.222"/>
    </reaction>
</comment>
<dbReference type="SUPFAM" id="SSF50692">
    <property type="entry name" value="ADC-like"/>
    <property type="match status" value="1"/>
</dbReference>
<evidence type="ECO:0000256" key="4">
    <source>
        <dbReference type="ARBA" id="ARBA00020837"/>
    </source>
</evidence>
<evidence type="ECO:0000256" key="5">
    <source>
        <dbReference type="ARBA" id="ARBA00022679"/>
    </source>
</evidence>
<dbReference type="EMBL" id="QRMS01000001">
    <property type="protein sequence ID" value="RHJ89914.1"/>
    <property type="molecule type" value="Genomic_DNA"/>
</dbReference>
<protein>
    <recommendedName>
        <fullName evidence="4 10">Phosphate propanoyltransferase</fullName>
        <ecNumber evidence="3 10">2.3.1.222</ecNumber>
    </recommendedName>
</protein>
<comment type="caution">
    <text evidence="11">The sequence shown here is derived from an EMBL/GenBank/DDBJ whole genome shotgun (WGS) entry which is preliminary data.</text>
</comment>
<dbReference type="UniPathway" id="UPA00621"/>
<dbReference type="PANTHER" id="PTHR39453">
    <property type="entry name" value="PHOSPHATE PROPANOYLTRANSFERASE"/>
    <property type="match status" value="1"/>
</dbReference>
<dbReference type="EC" id="2.3.1.222" evidence="3 10"/>
<name>A0A415E889_9FIRM</name>
<evidence type="ECO:0000256" key="1">
    <source>
        <dbReference type="ARBA" id="ARBA00001947"/>
    </source>
</evidence>
<evidence type="ECO:0000256" key="3">
    <source>
        <dbReference type="ARBA" id="ARBA00012206"/>
    </source>
</evidence>
<dbReference type="GO" id="GO:0046872">
    <property type="term" value="F:metal ion binding"/>
    <property type="evidence" value="ECO:0007669"/>
    <property type="project" value="UniProtKB-KW"/>
</dbReference>
<evidence type="ECO:0000256" key="10">
    <source>
        <dbReference type="PIRNR" id="PIRNR010130"/>
    </source>
</evidence>
<evidence type="ECO:0000313" key="11">
    <source>
        <dbReference type="EMBL" id="RHJ89914.1"/>
    </source>
</evidence>
<keyword evidence="7" id="KW-0862">Zinc</keyword>
<evidence type="ECO:0000256" key="8">
    <source>
        <dbReference type="ARBA" id="ARBA00023315"/>
    </source>
</evidence>
<dbReference type="GO" id="GO:0016747">
    <property type="term" value="F:acyltransferase activity, transferring groups other than amino-acyl groups"/>
    <property type="evidence" value="ECO:0007669"/>
    <property type="project" value="InterPro"/>
</dbReference>
<dbReference type="NCBIfam" id="NF011652">
    <property type="entry name" value="PRK15070.1"/>
    <property type="match status" value="1"/>
</dbReference>
<proteinExistence type="inferred from homology"/>
<dbReference type="Pfam" id="PF06130">
    <property type="entry name" value="PTAC"/>
    <property type="match status" value="1"/>
</dbReference>
<dbReference type="PIRSF" id="PIRSF010130">
    <property type="entry name" value="PduL"/>
    <property type="match status" value="1"/>
</dbReference>
<organism evidence="11 12">
    <name type="scientific">Emergencia timonensis</name>
    <dbReference type="NCBI Taxonomy" id="1776384"/>
    <lineage>
        <taxon>Bacteria</taxon>
        <taxon>Bacillati</taxon>
        <taxon>Bacillota</taxon>
        <taxon>Clostridia</taxon>
        <taxon>Peptostreptococcales</taxon>
        <taxon>Anaerovoracaceae</taxon>
        <taxon>Emergencia</taxon>
    </lineage>
</organism>
<comment type="pathway">
    <text evidence="10">Polyol metabolism; 1,2-propanediol degradation.</text>
</comment>
<comment type="similarity">
    <text evidence="2 10">Belongs to the PduL family.</text>
</comment>
<dbReference type="STRING" id="1776384.GCA_900086585_03280"/>
<evidence type="ECO:0000256" key="6">
    <source>
        <dbReference type="ARBA" id="ARBA00022723"/>
    </source>
</evidence>
<dbReference type="OrthoDB" id="9784365at2"/>
<dbReference type="GeneID" id="83005586"/>
<dbReference type="RefSeq" id="WP_067540954.1">
    <property type="nucleotide sequence ID" value="NZ_AP025567.1"/>
</dbReference>
<dbReference type="Proteomes" id="UP000284841">
    <property type="component" value="Unassembled WGS sequence"/>
</dbReference>
<evidence type="ECO:0000256" key="9">
    <source>
        <dbReference type="ARBA" id="ARBA00047589"/>
    </source>
</evidence>
<dbReference type="GO" id="GO:0051144">
    <property type="term" value="P:1,2-propanediol catabolic process"/>
    <property type="evidence" value="ECO:0007669"/>
    <property type="project" value="UniProtKB-UniPathway"/>
</dbReference>
<comment type="cofactor">
    <cofactor evidence="1">
        <name>Zn(2+)</name>
        <dbReference type="ChEBI" id="CHEBI:29105"/>
    </cofactor>
</comment>
<keyword evidence="6" id="KW-0479">Metal-binding</keyword>
<evidence type="ECO:0000256" key="2">
    <source>
        <dbReference type="ARBA" id="ARBA00007342"/>
    </source>
</evidence>
<accession>A0A415E889</accession>
<dbReference type="PANTHER" id="PTHR39453:SF1">
    <property type="entry name" value="PHOSPHATE PROPANOYLTRANSFERASE"/>
    <property type="match status" value="1"/>
</dbReference>
<dbReference type="InterPro" id="IPR009010">
    <property type="entry name" value="Asp_de-COase-like_dom_sf"/>
</dbReference>
<dbReference type="AlphaFoldDB" id="A0A415E889"/>
<evidence type="ECO:0000313" key="12">
    <source>
        <dbReference type="Proteomes" id="UP000284841"/>
    </source>
</evidence>
<keyword evidence="8 10" id="KW-0012">Acyltransferase</keyword>
<reference evidence="11 12" key="1">
    <citation type="submission" date="2018-08" db="EMBL/GenBank/DDBJ databases">
        <title>A genome reference for cultivated species of the human gut microbiota.</title>
        <authorList>
            <person name="Zou Y."/>
            <person name="Xue W."/>
            <person name="Luo G."/>
        </authorList>
    </citation>
    <scope>NUCLEOTIDE SEQUENCE [LARGE SCALE GENOMIC DNA]</scope>
    <source>
        <strain evidence="11 12">AM07-24</strain>
    </source>
</reference>
<keyword evidence="12" id="KW-1185">Reference proteome</keyword>
<sequence>MSYKVNIGLSNKHVHLSQADLEKLFGEGYELTPSKPLVQPGQFAAEEKVDIVGPKKTLAGIRVLGPVRPETQVELALTDARTIGIKAPVRESGKLEGTPGCKLVGPCGEIEIDHGVIAALRHVHLNDDQAKEAGVKDGDWVSIKIEGERGLVFDNVLVRAGVKHEKEVHLDTDEGNAAGCGPDTVCEIIK</sequence>